<protein>
    <submittedName>
        <fullName evidence="7">Membrane protein</fullName>
    </submittedName>
</protein>
<dbReference type="PANTHER" id="PTHR12815">
    <property type="entry name" value="SORTING AND ASSEMBLY MACHINERY SAMM50 PROTEIN FAMILY MEMBER"/>
    <property type="match status" value="1"/>
</dbReference>
<dbReference type="EMBL" id="BKCF01000005">
    <property type="protein sequence ID" value="GEQ87049.1"/>
    <property type="molecule type" value="Genomic_DNA"/>
</dbReference>
<dbReference type="GO" id="GO:0019867">
    <property type="term" value="C:outer membrane"/>
    <property type="evidence" value="ECO:0007669"/>
    <property type="project" value="InterPro"/>
</dbReference>
<keyword evidence="8" id="KW-1185">Reference proteome</keyword>
<keyword evidence="5" id="KW-0998">Cell outer membrane</keyword>
<dbReference type="InterPro" id="IPR000184">
    <property type="entry name" value="Bac_surfAg_D15"/>
</dbReference>
<reference evidence="7 8" key="1">
    <citation type="submission" date="2019-08" db="EMBL/GenBank/DDBJ databases">
        <title>Ulvibacter marinistellae sp. nov., isolated from a starfish, Patiria pectinifera.</title>
        <authorList>
            <person name="Kawano K."/>
            <person name="Ushijima N."/>
            <person name="Kihara M."/>
            <person name="Itoh H."/>
        </authorList>
    </citation>
    <scope>NUCLEOTIDE SEQUENCE [LARGE SCALE GENOMIC DNA]</scope>
    <source>
        <strain evidence="7 8">KK4</strain>
    </source>
</reference>
<feature type="domain" description="Bacterial surface antigen (D15)" evidence="6">
    <location>
        <begin position="401"/>
        <end position="807"/>
    </location>
</feature>
<accession>A0A5J4G2K1</accession>
<gene>
    <name evidence="7" type="ORF">ULMS_25570</name>
</gene>
<evidence type="ECO:0000313" key="7">
    <source>
        <dbReference type="EMBL" id="GEQ87049.1"/>
    </source>
</evidence>
<dbReference type="Proteomes" id="UP000326994">
    <property type="component" value="Unassembled WGS sequence"/>
</dbReference>
<dbReference type="InterPro" id="IPR039910">
    <property type="entry name" value="D15-like"/>
</dbReference>
<keyword evidence="4" id="KW-0472">Membrane</keyword>
<evidence type="ECO:0000256" key="5">
    <source>
        <dbReference type="ARBA" id="ARBA00023237"/>
    </source>
</evidence>
<dbReference type="Gene3D" id="2.40.160.50">
    <property type="entry name" value="membrane protein fhac: a member of the omp85/tpsb transporter family"/>
    <property type="match status" value="1"/>
</dbReference>
<evidence type="ECO:0000256" key="2">
    <source>
        <dbReference type="ARBA" id="ARBA00022692"/>
    </source>
</evidence>
<dbReference type="AlphaFoldDB" id="A0A5J4G2K1"/>
<name>A0A5J4G2K1_9FLAO</name>
<evidence type="ECO:0000313" key="8">
    <source>
        <dbReference type="Proteomes" id="UP000326994"/>
    </source>
</evidence>
<evidence type="ECO:0000256" key="4">
    <source>
        <dbReference type="ARBA" id="ARBA00023136"/>
    </source>
</evidence>
<keyword evidence="2" id="KW-0812">Transmembrane</keyword>
<evidence type="ECO:0000256" key="3">
    <source>
        <dbReference type="ARBA" id="ARBA00022729"/>
    </source>
</evidence>
<dbReference type="PANTHER" id="PTHR12815:SF47">
    <property type="entry name" value="TRANSLOCATION AND ASSEMBLY MODULE SUBUNIT TAMA"/>
    <property type="match status" value="1"/>
</dbReference>
<organism evidence="7 8">
    <name type="scientific">Patiriisocius marinistellae</name>
    <dbReference type="NCBI Taxonomy" id="2494560"/>
    <lineage>
        <taxon>Bacteria</taxon>
        <taxon>Pseudomonadati</taxon>
        <taxon>Bacteroidota</taxon>
        <taxon>Flavobacteriia</taxon>
        <taxon>Flavobacteriales</taxon>
        <taxon>Flavobacteriaceae</taxon>
        <taxon>Patiriisocius</taxon>
    </lineage>
</organism>
<comment type="subcellular location">
    <subcellularLocation>
        <location evidence="1">Membrane</location>
    </subcellularLocation>
</comment>
<proteinExistence type="predicted"/>
<dbReference type="Pfam" id="PF01103">
    <property type="entry name" value="Omp85"/>
    <property type="match status" value="1"/>
</dbReference>
<keyword evidence="3" id="KW-0732">Signal</keyword>
<sequence>MLTENTIIVDGEKISDLGVESQFVQRPNTTLPIIGIPVGLHIYNMADQEADSTYYKWLHKKPKREERLVRFLSKKQVDELGNTYVGFNEWLLKSGDAPVIIEKEKTEKSLQRVKSWYAKRGWFNTEAEYKIVSDSSKAKRAAITFNVTRHMPYIVDSLQERISSPVVDSIFQMTKSKAFVKKGKQYEASDFENERERINIQMRNSGLYYFDREYISFEGDTVNTGHKANMTYIIPDRKIEVGDSSYTEPFKVHKVNEVKIITDYTFANQGKKFSDSIEFKGYTLYSYEKMRYRPKAITDAISITPNKTFKDIDRTLTYNQISDLRIFKYPNLSYQEDPRDSTKTGLISTIFLTPRKKATLNASFDAYTSTIQQIGIGGSGSLLLRNIFRGAETLQITGSGSVGSSKDAADDESFFNISEFGVDAKLSFPRFLFPINTNKIIPKYMGPRTNISIGFNAQNNIGLDRQNLSAIFNYNWKPSKIRENSLDLVNVSYVRNLNTDNFFNVYRNSFDQVNEIARDIEAADPGIINPDFYTLDEDNDIVLNIPNGINSFLQTTTAPESPYTLSPDNSDILLSVIERGNRLTEDNLIFTTNFVWTRDTRDNIFDKNFSRFRWKIESAGNVLAGISNIAGLEKNEDGNFETGGVVFSQYGKVEAEFIKHWELAGQNVFAVRGFGGIAIPYGNSNSIPFTRSYFAGGANDNRGWRPYDLGPGSSGSIFDFNEANFKLAFNAEYRFTILGAFKGAFFVDAGNIWNALDNVEDEASRFSGLADLKEIAIASGLGIRYDFGFFVFRLDTGFKTHNPALPEGERWFKEYNFNNAVYNIGINYPF</sequence>
<evidence type="ECO:0000256" key="1">
    <source>
        <dbReference type="ARBA" id="ARBA00004370"/>
    </source>
</evidence>
<evidence type="ECO:0000259" key="6">
    <source>
        <dbReference type="Pfam" id="PF01103"/>
    </source>
</evidence>
<comment type="caution">
    <text evidence="7">The sequence shown here is derived from an EMBL/GenBank/DDBJ whole genome shotgun (WGS) entry which is preliminary data.</text>
</comment>